<dbReference type="PANTHER" id="PTHR22916">
    <property type="entry name" value="GLYCOSYLTRANSFERASE"/>
    <property type="match status" value="1"/>
</dbReference>
<dbReference type="Gene3D" id="3.90.550.10">
    <property type="entry name" value="Spore Coat Polysaccharide Biosynthesis Protein SpsA, Chain A"/>
    <property type="match status" value="1"/>
</dbReference>
<evidence type="ECO:0000313" key="4">
    <source>
        <dbReference type="EMBL" id="QLI05291.1"/>
    </source>
</evidence>
<evidence type="ECO:0000259" key="3">
    <source>
        <dbReference type="Pfam" id="PF00535"/>
    </source>
</evidence>
<keyword evidence="2 4" id="KW-0808">Transferase</keyword>
<proteinExistence type="predicted"/>
<dbReference type="KEGG" id="cinf:CINF_0775"/>
<keyword evidence="1" id="KW-0328">Glycosyltransferase</keyword>
<dbReference type="InterPro" id="IPR029044">
    <property type="entry name" value="Nucleotide-diphossugar_trans"/>
</dbReference>
<dbReference type="CDD" id="cd00761">
    <property type="entry name" value="Glyco_tranf_GTA_type"/>
    <property type="match status" value="1"/>
</dbReference>
<dbReference type="Pfam" id="PF00535">
    <property type="entry name" value="Glycos_transf_2"/>
    <property type="match status" value="1"/>
</dbReference>
<name>A0A7H9CHZ2_9BACT</name>
<evidence type="ECO:0000256" key="2">
    <source>
        <dbReference type="ARBA" id="ARBA00022679"/>
    </source>
</evidence>
<organism evidence="4 5">
    <name type="scientific">Candidatus Campylobacter infans</name>
    <dbReference type="NCBI Taxonomy" id="2561898"/>
    <lineage>
        <taxon>Bacteria</taxon>
        <taxon>Pseudomonadati</taxon>
        <taxon>Campylobacterota</taxon>
        <taxon>Epsilonproteobacteria</taxon>
        <taxon>Campylobacterales</taxon>
        <taxon>Campylobacteraceae</taxon>
        <taxon>Campylobacter</taxon>
    </lineage>
</organism>
<feature type="domain" description="Glycosyltransferase 2-like" evidence="3">
    <location>
        <begin position="6"/>
        <end position="161"/>
    </location>
</feature>
<dbReference type="PANTHER" id="PTHR22916:SF51">
    <property type="entry name" value="GLYCOSYLTRANSFERASE EPSH-RELATED"/>
    <property type="match status" value="1"/>
</dbReference>
<keyword evidence="5" id="KW-1185">Reference proteome</keyword>
<evidence type="ECO:0000313" key="5">
    <source>
        <dbReference type="Proteomes" id="UP000509414"/>
    </source>
</evidence>
<sequence length="296" mass="33403">MQYKISLIIPCYNTAAYLNACLDSVFGDEFSKFIQVIAINDGSTDNTAQILNHYATNFKNLIVITQENKGLCAAKNAGLEVAKAEYIAFLDSDDLLENGGLNALYKASAGADIIIGNYFELRGTKKTAIKSYDLKEVKIQTKKDLDEFYKLFCVKFCNFSVWAKLYKREFLVNNNLKFLESIFMGEDAHFNARAFALAQSLIQCDAFVYAYRIGQNNNSKKANLKHFYDLCEVSKSLSEFSAQTLMRNSKKAFYLGALCLRLKYEWIASLNFYKLGSKHEYAKLLGGGLMLVLNAI</sequence>
<dbReference type="SUPFAM" id="SSF53448">
    <property type="entry name" value="Nucleotide-diphospho-sugar transferases"/>
    <property type="match status" value="1"/>
</dbReference>
<evidence type="ECO:0000256" key="1">
    <source>
        <dbReference type="ARBA" id="ARBA00022676"/>
    </source>
</evidence>
<dbReference type="EMBL" id="CP049075">
    <property type="protein sequence ID" value="QLI05291.1"/>
    <property type="molecule type" value="Genomic_DNA"/>
</dbReference>
<reference evidence="4 5" key="1">
    <citation type="submission" date="2020-02" db="EMBL/GenBank/DDBJ databases">
        <title>Complete genome sequence of the novel Campylobacter species Candidatus Campylobacter infans.</title>
        <authorList>
            <person name="Duim B."/>
            <person name="Zomer A."/>
            <person name="van der Graaf L."/>
            <person name="Wagenaar J."/>
        </authorList>
    </citation>
    <scope>NUCLEOTIDE SEQUENCE [LARGE SCALE GENOMIC DNA]</scope>
    <source>
        <strain evidence="4 5">19S00001</strain>
    </source>
</reference>
<accession>A0A7H9CHZ2</accession>
<dbReference type="AlphaFoldDB" id="A0A7H9CHZ2"/>
<dbReference type="RefSeq" id="WP_179975813.1">
    <property type="nucleotide sequence ID" value="NZ_CP049075.1"/>
</dbReference>
<dbReference type="GO" id="GO:0016758">
    <property type="term" value="F:hexosyltransferase activity"/>
    <property type="evidence" value="ECO:0007669"/>
    <property type="project" value="UniProtKB-ARBA"/>
</dbReference>
<protein>
    <submittedName>
        <fullName evidence="4">Glycosyltransferase, family 2</fullName>
    </submittedName>
</protein>
<gene>
    <name evidence="4" type="ORF">CINF_0775</name>
</gene>
<dbReference type="InterPro" id="IPR001173">
    <property type="entry name" value="Glyco_trans_2-like"/>
</dbReference>
<dbReference type="Proteomes" id="UP000509414">
    <property type="component" value="Chromosome"/>
</dbReference>